<dbReference type="AlphaFoldDB" id="A0A8K1FI23"/>
<gene>
    <name evidence="9" type="ORF">Poli38472_000389</name>
</gene>
<sequence>MSFYLISEGLTCLGMFNGAYESLKALSRAEKGIEVSTLTQILEFWIALGALTIFEEYAEFFVSWIPFYYFFKCMLLGLLLVPSTKISHVLYHGFIEPTMDKIQEQVHARVLPVVESLVVQHGHWFHERLLSRSLTLLDDQALNEYEQELQTKLQDVRNEVRERRQRPGKEHSEAK</sequence>
<evidence type="ECO:0000256" key="1">
    <source>
        <dbReference type="ARBA" id="ARBA00004141"/>
    </source>
</evidence>
<dbReference type="Pfam" id="PF03134">
    <property type="entry name" value="TB2_DP1_HVA22"/>
    <property type="match status" value="1"/>
</dbReference>
<proteinExistence type="inferred from homology"/>
<dbReference type="PANTHER" id="PTHR12300:SF161">
    <property type="entry name" value="RECEPTOR EXPRESSION-ENHANCING PROTEIN"/>
    <property type="match status" value="1"/>
</dbReference>
<keyword evidence="10" id="KW-1185">Reference proteome</keyword>
<dbReference type="EMBL" id="SPLM01000108">
    <property type="protein sequence ID" value="TMW60347.1"/>
    <property type="molecule type" value="Genomic_DNA"/>
</dbReference>
<evidence type="ECO:0000313" key="10">
    <source>
        <dbReference type="Proteomes" id="UP000794436"/>
    </source>
</evidence>
<feature type="transmembrane region" description="Helical" evidence="8">
    <location>
        <begin position="60"/>
        <end position="81"/>
    </location>
</feature>
<name>A0A8K1FI23_PYTOL</name>
<dbReference type="OrthoDB" id="434647at2759"/>
<organism evidence="9 10">
    <name type="scientific">Pythium oligandrum</name>
    <name type="common">Mycoparasitic fungus</name>
    <dbReference type="NCBI Taxonomy" id="41045"/>
    <lineage>
        <taxon>Eukaryota</taxon>
        <taxon>Sar</taxon>
        <taxon>Stramenopiles</taxon>
        <taxon>Oomycota</taxon>
        <taxon>Peronosporomycetes</taxon>
        <taxon>Pythiales</taxon>
        <taxon>Pythiaceae</taxon>
        <taxon>Pythium</taxon>
    </lineage>
</organism>
<comment type="caution">
    <text evidence="9">The sequence shown here is derived from an EMBL/GenBank/DDBJ whole genome shotgun (WGS) entry which is preliminary data.</text>
</comment>
<evidence type="ECO:0000256" key="2">
    <source>
        <dbReference type="ARBA" id="ARBA00008573"/>
    </source>
</evidence>
<comment type="subcellular location">
    <subcellularLocation>
        <location evidence="1 6">Membrane</location>
        <topology evidence="1 6">Multi-pass membrane protein</topology>
    </subcellularLocation>
</comment>
<evidence type="ECO:0000256" key="7">
    <source>
        <dbReference type="SAM" id="MobiDB-lite"/>
    </source>
</evidence>
<dbReference type="Proteomes" id="UP000794436">
    <property type="component" value="Unassembled WGS sequence"/>
</dbReference>
<evidence type="ECO:0000256" key="3">
    <source>
        <dbReference type="ARBA" id="ARBA00022692"/>
    </source>
</evidence>
<evidence type="ECO:0000256" key="8">
    <source>
        <dbReference type="SAM" id="Phobius"/>
    </source>
</evidence>
<keyword evidence="4 8" id="KW-1133">Transmembrane helix</keyword>
<dbReference type="InterPro" id="IPR004345">
    <property type="entry name" value="TB2_DP1_HVA22"/>
</dbReference>
<comment type="similarity">
    <text evidence="2 6">Belongs to the DP1 family.</text>
</comment>
<dbReference type="PANTHER" id="PTHR12300">
    <property type="entry name" value="HVA22-LIKE PROTEINS"/>
    <property type="match status" value="1"/>
</dbReference>
<keyword evidence="3 8" id="KW-0812">Transmembrane</keyword>
<dbReference type="GO" id="GO:0016020">
    <property type="term" value="C:membrane"/>
    <property type="evidence" value="ECO:0007669"/>
    <property type="project" value="UniProtKB-SubCell"/>
</dbReference>
<keyword evidence="5 8" id="KW-0472">Membrane</keyword>
<reference evidence="9" key="1">
    <citation type="submission" date="2019-03" db="EMBL/GenBank/DDBJ databases">
        <title>Long read genome sequence of the mycoparasitic Pythium oligandrum ATCC 38472 isolated from sugarbeet rhizosphere.</title>
        <authorList>
            <person name="Gaulin E."/>
        </authorList>
    </citation>
    <scope>NUCLEOTIDE SEQUENCE</scope>
    <source>
        <strain evidence="9">ATCC 38472_TT</strain>
    </source>
</reference>
<protein>
    <recommendedName>
        <fullName evidence="11">HVA22-like protein</fullName>
    </recommendedName>
</protein>
<evidence type="ECO:0000256" key="5">
    <source>
        <dbReference type="ARBA" id="ARBA00023136"/>
    </source>
</evidence>
<evidence type="ECO:0008006" key="11">
    <source>
        <dbReference type="Google" id="ProtNLM"/>
    </source>
</evidence>
<feature type="region of interest" description="Disordered" evidence="7">
    <location>
        <begin position="156"/>
        <end position="175"/>
    </location>
</feature>
<accession>A0A8K1FI23</accession>
<evidence type="ECO:0000256" key="4">
    <source>
        <dbReference type="ARBA" id="ARBA00022989"/>
    </source>
</evidence>
<evidence type="ECO:0000256" key="6">
    <source>
        <dbReference type="RuleBase" id="RU362006"/>
    </source>
</evidence>
<evidence type="ECO:0000313" key="9">
    <source>
        <dbReference type="EMBL" id="TMW60347.1"/>
    </source>
</evidence>